<sequence length="119" mass="13564">MKLEEFATEWVRAIEHFDQSTEVPWTESFLTDLWLKGKHEQLWEFIVYTSQLDLPENVAGYLAAGPLEDLLASAGPVFIERVELLAGSSPKFKSLLQGVWRNEIEEAVWLRMQAILASG</sequence>
<proteinExistence type="predicted"/>
<name>A0ABY5A2V5_9GAMM</name>
<evidence type="ECO:0000313" key="3">
    <source>
        <dbReference type="Proteomes" id="UP001054897"/>
    </source>
</evidence>
<evidence type="ECO:0000313" key="2">
    <source>
        <dbReference type="EMBL" id="USR38183.1"/>
    </source>
</evidence>
<dbReference type="GeneID" id="300082515"/>
<dbReference type="Pfam" id="PF21746">
    <property type="entry name" value="DUF6869"/>
    <property type="match status" value="1"/>
</dbReference>
<reference evidence="2" key="1">
    <citation type="submission" date="2022-06" db="EMBL/GenBank/DDBJ databases">
        <title>Complete genome of Pseudomonas hydrolytica DSWY01T.</title>
        <authorList>
            <person name="Jung J."/>
            <person name="Jeon C.O."/>
        </authorList>
    </citation>
    <scope>NUCLEOTIDE SEQUENCE</scope>
    <source>
        <strain evidence="2">DSWY01</strain>
    </source>
</reference>
<feature type="domain" description="DUF6869" evidence="1">
    <location>
        <begin position="19"/>
        <end position="115"/>
    </location>
</feature>
<dbReference type="InterPro" id="IPR049221">
    <property type="entry name" value="DUF6869"/>
</dbReference>
<protein>
    <recommendedName>
        <fullName evidence="1">DUF6869 domain-containing protein</fullName>
    </recommendedName>
</protein>
<gene>
    <name evidence="2" type="ORF">L1F06_016065</name>
</gene>
<dbReference type="RefSeq" id="WP_129482046.1">
    <property type="nucleotide sequence ID" value="NZ_CP099397.1"/>
</dbReference>
<evidence type="ECO:0000259" key="1">
    <source>
        <dbReference type="Pfam" id="PF21746"/>
    </source>
</evidence>
<accession>A0ABY5A2V5</accession>
<dbReference type="Proteomes" id="UP001054897">
    <property type="component" value="Chromosome"/>
</dbReference>
<organism evidence="2 3">
    <name type="scientific">Ectopseudomonas hydrolytica</name>
    <dbReference type="NCBI Taxonomy" id="2493633"/>
    <lineage>
        <taxon>Bacteria</taxon>
        <taxon>Pseudomonadati</taxon>
        <taxon>Pseudomonadota</taxon>
        <taxon>Gammaproteobacteria</taxon>
        <taxon>Pseudomonadales</taxon>
        <taxon>Pseudomonadaceae</taxon>
        <taxon>Ectopseudomonas</taxon>
    </lineage>
</organism>
<keyword evidence="3" id="KW-1185">Reference proteome</keyword>
<dbReference type="EMBL" id="CP099397">
    <property type="protein sequence ID" value="USR38183.1"/>
    <property type="molecule type" value="Genomic_DNA"/>
</dbReference>